<dbReference type="Pfam" id="PF03279">
    <property type="entry name" value="Lip_A_acyltrans"/>
    <property type="match status" value="1"/>
</dbReference>
<evidence type="ECO:0000256" key="4">
    <source>
        <dbReference type="ARBA" id="ARBA00022679"/>
    </source>
</evidence>
<reference evidence="8 9" key="1">
    <citation type="submission" date="2018-06" db="EMBL/GenBank/DDBJ databases">
        <title>Chryseolinea flavus sp. nov., a member of the phylum Bacteroidetes isolated from soil.</title>
        <authorList>
            <person name="Li Y."/>
            <person name="Wang J."/>
        </authorList>
    </citation>
    <scope>NUCLEOTIDE SEQUENCE [LARGE SCALE GENOMIC DNA]</scope>
    <source>
        <strain evidence="8 9">SDU1-6</strain>
    </source>
</reference>
<accession>A0A364Y8A9</accession>
<dbReference type="RefSeq" id="WP_112745358.1">
    <property type="nucleotide sequence ID" value="NZ_QMFY01000001.1"/>
</dbReference>
<dbReference type="Proteomes" id="UP000251889">
    <property type="component" value="Unassembled WGS sequence"/>
</dbReference>
<dbReference type="InterPro" id="IPR004960">
    <property type="entry name" value="LipA_acyltrans"/>
</dbReference>
<dbReference type="PANTHER" id="PTHR30606">
    <property type="entry name" value="LIPID A BIOSYNTHESIS LAUROYL ACYLTRANSFERASE"/>
    <property type="match status" value="1"/>
</dbReference>
<evidence type="ECO:0000256" key="5">
    <source>
        <dbReference type="ARBA" id="ARBA00023136"/>
    </source>
</evidence>
<dbReference type="PANTHER" id="PTHR30606:SF10">
    <property type="entry name" value="PHOSPHATIDYLINOSITOL MANNOSIDE ACYLTRANSFERASE"/>
    <property type="match status" value="1"/>
</dbReference>
<keyword evidence="3" id="KW-0997">Cell inner membrane</keyword>
<gene>
    <name evidence="8" type="ORF">DQQ10_03335</name>
</gene>
<dbReference type="OrthoDB" id="9801955at2"/>
<keyword evidence="4" id="KW-0808">Transferase</keyword>
<organism evidence="8 9">
    <name type="scientific">Pseudochryseolinea flava</name>
    <dbReference type="NCBI Taxonomy" id="2059302"/>
    <lineage>
        <taxon>Bacteria</taxon>
        <taxon>Pseudomonadati</taxon>
        <taxon>Bacteroidota</taxon>
        <taxon>Cytophagia</taxon>
        <taxon>Cytophagales</taxon>
        <taxon>Fulvivirgaceae</taxon>
        <taxon>Pseudochryseolinea</taxon>
    </lineage>
</organism>
<sequence length="284" mass="33719">MLFIRLISRFPFWLLYGISDFLFVLSYYVIRYRRKLVQKNLRNAFPEKSSDELAKIEKEFFRNLCDYAVETLKILTINKEELSRRVIFTNPGLVLRYLEAGQSVIHLASHQFNWELLLAKGSYVWGHQMDFVYQPVNNKFFNDLTLKIRTRFGGYAVRRDEVARETIRRKQLTRGICIVADQYPGLGKDKRYAATFMNQETVFFYGSNQIATMMQMPVFFQIIKKVKRGHYEVTALELAQPPYAKESEIVIERYIKAVETAIHEDPAGWLWSHNRWKKRHIKHT</sequence>
<protein>
    <recommendedName>
        <fullName evidence="10">Lipid A biosynthesis acyltransferase</fullName>
    </recommendedName>
</protein>
<evidence type="ECO:0000313" key="8">
    <source>
        <dbReference type="EMBL" id="RAW03143.1"/>
    </source>
</evidence>
<dbReference type="GO" id="GO:0005886">
    <property type="term" value="C:plasma membrane"/>
    <property type="evidence" value="ECO:0007669"/>
    <property type="project" value="UniProtKB-SubCell"/>
</dbReference>
<comment type="subcellular location">
    <subcellularLocation>
        <location evidence="1">Cell inner membrane</location>
    </subcellularLocation>
</comment>
<dbReference type="GO" id="GO:0016746">
    <property type="term" value="F:acyltransferase activity"/>
    <property type="evidence" value="ECO:0007669"/>
    <property type="project" value="UniProtKB-KW"/>
</dbReference>
<dbReference type="EMBL" id="QMFY01000001">
    <property type="protein sequence ID" value="RAW03143.1"/>
    <property type="molecule type" value="Genomic_DNA"/>
</dbReference>
<evidence type="ECO:0000256" key="7">
    <source>
        <dbReference type="SAM" id="Phobius"/>
    </source>
</evidence>
<dbReference type="CDD" id="cd07984">
    <property type="entry name" value="LPLAT_LABLAT-like"/>
    <property type="match status" value="1"/>
</dbReference>
<evidence type="ECO:0000256" key="3">
    <source>
        <dbReference type="ARBA" id="ARBA00022519"/>
    </source>
</evidence>
<evidence type="ECO:0000256" key="1">
    <source>
        <dbReference type="ARBA" id="ARBA00004533"/>
    </source>
</evidence>
<keyword evidence="7" id="KW-1133">Transmembrane helix</keyword>
<keyword evidence="6" id="KW-0012">Acyltransferase</keyword>
<dbReference type="GO" id="GO:0009247">
    <property type="term" value="P:glycolipid biosynthetic process"/>
    <property type="evidence" value="ECO:0007669"/>
    <property type="project" value="UniProtKB-ARBA"/>
</dbReference>
<keyword evidence="5 7" id="KW-0472">Membrane</keyword>
<evidence type="ECO:0000256" key="6">
    <source>
        <dbReference type="ARBA" id="ARBA00023315"/>
    </source>
</evidence>
<evidence type="ECO:0008006" key="10">
    <source>
        <dbReference type="Google" id="ProtNLM"/>
    </source>
</evidence>
<evidence type="ECO:0000313" key="9">
    <source>
        <dbReference type="Proteomes" id="UP000251889"/>
    </source>
</evidence>
<comment type="caution">
    <text evidence="8">The sequence shown here is derived from an EMBL/GenBank/DDBJ whole genome shotgun (WGS) entry which is preliminary data.</text>
</comment>
<keyword evidence="7" id="KW-0812">Transmembrane</keyword>
<proteinExistence type="predicted"/>
<feature type="transmembrane region" description="Helical" evidence="7">
    <location>
        <begin position="12"/>
        <end position="30"/>
    </location>
</feature>
<name>A0A364Y8A9_9BACT</name>
<keyword evidence="9" id="KW-1185">Reference proteome</keyword>
<dbReference type="AlphaFoldDB" id="A0A364Y8A9"/>
<keyword evidence="2" id="KW-1003">Cell membrane</keyword>
<evidence type="ECO:0000256" key="2">
    <source>
        <dbReference type="ARBA" id="ARBA00022475"/>
    </source>
</evidence>